<evidence type="ECO:0000259" key="4">
    <source>
        <dbReference type="SMART" id="SM00822"/>
    </source>
</evidence>
<proteinExistence type="inferred from homology"/>
<accession>C5T139</accession>
<dbReference type="InterPro" id="IPR036291">
    <property type="entry name" value="NAD(P)-bd_dom_sf"/>
</dbReference>
<dbReference type="PRINTS" id="PR00080">
    <property type="entry name" value="SDRFAMILY"/>
</dbReference>
<gene>
    <name evidence="5" type="ORF">AcdelDRAFT_0619</name>
</gene>
<keyword evidence="3" id="KW-0520">NAD</keyword>
<evidence type="ECO:0000313" key="5">
    <source>
        <dbReference type="EMBL" id="EER61783.1"/>
    </source>
</evidence>
<keyword evidence="6" id="KW-1185">Reference proteome</keyword>
<dbReference type="InterPro" id="IPR002347">
    <property type="entry name" value="SDR_fam"/>
</dbReference>
<dbReference type="Gene3D" id="3.40.50.720">
    <property type="entry name" value="NAD(P)-binding Rossmann-like Domain"/>
    <property type="match status" value="1"/>
</dbReference>
<dbReference type="FunFam" id="3.40.50.720:FF:000084">
    <property type="entry name" value="Short-chain dehydrogenase reductase"/>
    <property type="match status" value="1"/>
</dbReference>
<evidence type="ECO:0000256" key="2">
    <source>
        <dbReference type="ARBA" id="ARBA00023002"/>
    </source>
</evidence>
<comment type="caution">
    <text evidence="5">The sequence shown here is derived from an EMBL/GenBank/DDBJ whole genome shotgun (WGS) entry which is preliminary data.</text>
</comment>
<comment type="similarity">
    <text evidence="1">Belongs to the short-chain dehydrogenases/reductases (SDR) family.</text>
</comment>
<keyword evidence="2" id="KW-0560">Oxidoreductase</keyword>
<dbReference type="PATRIC" id="fig|573060.9.peg.4558"/>
<name>C5T139_ACIDE</name>
<dbReference type="SUPFAM" id="SSF51735">
    <property type="entry name" value="NAD(P)-binding Rossmann-fold domains"/>
    <property type="match status" value="1"/>
</dbReference>
<dbReference type="SMART" id="SM00822">
    <property type="entry name" value="PKS_KR"/>
    <property type="match status" value="1"/>
</dbReference>
<dbReference type="GO" id="GO:0016491">
    <property type="term" value="F:oxidoreductase activity"/>
    <property type="evidence" value="ECO:0007669"/>
    <property type="project" value="UniProtKB-KW"/>
</dbReference>
<dbReference type="EMBL" id="ACQT01000009">
    <property type="protein sequence ID" value="EER61783.1"/>
    <property type="molecule type" value="Genomic_DNA"/>
</dbReference>
<evidence type="ECO:0000256" key="1">
    <source>
        <dbReference type="ARBA" id="ARBA00006484"/>
    </source>
</evidence>
<organism evidence="5 6">
    <name type="scientific">Acidovorax delafieldii 2AN</name>
    <dbReference type="NCBI Taxonomy" id="573060"/>
    <lineage>
        <taxon>Bacteria</taxon>
        <taxon>Pseudomonadati</taxon>
        <taxon>Pseudomonadota</taxon>
        <taxon>Betaproteobacteria</taxon>
        <taxon>Burkholderiales</taxon>
        <taxon>Comamonadaceae</taxon>
        <taxon>Acidovorax</taxon>
    </lineage>
</organism>
<sequence length="254" mass="25694">MSERMKYKVAVVTGAASGIGQAIALRLAAEGAAIAALDVSEAGLKETVEKIAAVGGHAKAYALDISNATAVDATAKAILADFGKVTTLVNNAGIFDNHLTLLETDEALWDRIIAVDLKGIYLLCKALLPALQASGNATIVNLSSIAGVVAHGGGLAYTAAKHGVIGLTKSIAADYGPAVRCNAVLPGAVMTAMTEKVFAKGQGNAAVLEAISGSPAGRYAQPEELANAVLFLASDEASFVYGAQLVVDGGWTAV</sequence>
<reference evidence="5 6" key="1">
    <citation type="submission" date="2009-05" db="EMBL/GenBank/DDBJ databases">
        <title>The draft genome of Acidovorax delafieldii 2AN.</title>
        <authorList>
            <consortium name="US DOE Joint Genome Institute (JGI-PGF)"/>
            <person name="Lucas S."/>
            <person name="Copeland A."/>
            <person name="Lapidus A."/>
            <person name="Glavina del Rio T."/>
            <person name="Tice H."/>
            <person name="Bruce D."/>
            <person name="Goodwin L."/>
            <person name="Pitluck S."/>
            <person name="Larimer F."/>
            <person name="Land M.L."/>
            <person name="Hauser L."/>
            <person name="Shelobolina E.S."/>
            <person name="Picardal F."/>
            <person name="Roden E."/>
            <person name="Emerson D."/>
        </authorList>
    </citation>
    <scope>NUCLEOTIDE SEQUENCE [LARGE SCALE GENOMIC DNA]</scope>
    <source>
        <strain evidence="5 6">2AN</strain>
    </source>
</reference>
<protein>
    <submittedName>
        <fullName evidence="5">Short-chain dehydrogenase/reductase SDR</fullName>
    </submittedName>
</protein>
<dbReference type="PROSITE" id="PS00061">
    <property type="entry name" value="ADH_SHORT"/>
    <property type="match status" value="1"/>
</dbReference>
<dbReference type="PANTHER" id="PTHR24321">
    <property type="entry name" value="DEHYDROGENASES, SHORT CHAIN"/>
    <property type="match status" value="1"/>
</dbReference>
<dbReference type="PRINTS" id="PR00081">
    <property type="entry name" value="GDHRDH"/>
</dbReference>
<evidence type="ECO:0000313" key="6">
    <source>
        <dbReference type="Proteomes" id="UP000003856"/>
    </source>
</evidence>
<dbReference type="NCBIfam" id="NF005559">
    <property type="entry name" value="PRK07231.1"/>
    <property type="match status" value="1"/>
</dbReference>
<dbReference type="AlphaFoldDB" id="C5T139"/>
<dbReference type="Pfam" id="PF13561">
    <property type="entry name" value="adh_short_C2"/>
    <property type="match status" value="1"/>
</dbReference>
<evidence type="ECO:0000256" key="3">
    <source>
        <dbReference type="ARBA" id="ARBA00023027"/>
    </source>
</evidence>
<dbReference type="InterPro" id="IPR020904">
    <property type="entry name" value="Sc_DH/Rdtase_CS"/>
</dbReference>
<feature type="domain" description="Ketoreductase" evidence="4">
    <location>
        <begin position="8"/>
        <end position="178"/>
    </location>
</feature>
<dbReference type="Proteomes" id="UP000003856">
    <property type="component" value="Unassembled WGS sequence"/>
</dbReference>
<dbReference type="InterPro" id="IPR057326">
    <property type="entry name" value="KR_dom"/>
</dbReference>
<dbReference type="PANTHER" id="PTHR24321:SF8">
    <property type="entry name" value="ESTRADIOL 17-BETA-DEHYDROGENASE 8-RELATED"/>
    <property type="match status" value="1"/>
</dbReference>